<dbReference type="Proteomes" id="UP000504714">
    <property type="component" value="Unassembled WGS sequence"/>
</dbReference>
<dbReference type="InterPro" id="IPR010653">
    <property type="entry name" value="NlpB/DapX"/>
</dbReference>
<comment type="similarity">
    <text evidence="4">Belongs to the BamC family.</text>
</comment>
<dbReference type="InterPro" id="IPR042268">
    <property type="entry name" value="BamC_C"/>
</dbReference>
<dbReference type="Gene3D" id="3.30.310.170">
    <property type="entry name" value="Outer membrane protein assembly factor BamC"/>
    <property type="match status" value="1"/>
</dbReference>
<organism evidence="5 6">
    <name type="scientific">Candidatus Regiella insecticola</name>
    <dbReference type="NCBI Taxonomy" id="138073"/>
    <lineage>
        <taxon>Bacteria</taxon>
        <taxon>Pseudomonadati</taxon>
        <taxon>Pseudomonadota</taxon>
        <taxon>Gammaproteobacteria</taxon>
        <taxon>Enterobacterales</taxon>
        <taxon>Enterobacteriaceae</taxon>
        <taxon>aphid secondary symbionts</taxon>
        <taxon>Candidatus Regiella</taxon>
    </lineage>
</organism>
<dbReference type="GO" id="GO:0051205">
    <property type="term" value="P:protein insertion into membrane"/>
    <property type="evidence" value="ECO:0007669"/>
    <property type="project" value="UniProtKB-UniRule"/>
</dbReference>
<accession>A0A6L2ZRI7</accession>
<gene>
    <name evidence="4 5" type="primary">bamC</name>
    <name evidence="5" type="ORF">RINTU1_28590</name>
</gene>
<keyword evidence="4" id="KW-0564">Palmitate</keyword>
<dbReference type="InterPro" id="IPR014524">
    <property type="entry name" value="BamC"/>
</dbReference>
<comment type="function">
    <text evidence="4">Part of the outer membrane protein assembly complex, which is involved in assembly and insertion of beta-barrel proteins into the outer membrane.</text>
</comment>
<comment type="caution">
    <text evidence="5">The sequence shown here is derived from an EMBL/GenBank/DDBJ whole genome shotgun (WGS) entry which is preliminary data.</text>
</comment>
<evidence type="ECO:0000313" key="6">
    <source>
        <dbReference type="Proteomes" id="UP000504714"/>
    </source>
</evidence>
<comment type="subcellular location">
    <subcellularLocation>
        <location evidence="4">Cell outer membrane</location>
        <topology evidence="4">Lipid-anchor</topology>
    </subcellularLocation>
</comment>
<dbReference type="GO" id="GO:0009279">
    <property type="term" value="C:cell outer membrane"/>
    <property type="evidence" value="ECO:0007669"/>
    <property type="project" value="UniProtKB-SubCell"/>
</dbReference>
<evidence type="ECO:0000256" key="3">
    <source>
        <dbReference type="ARBA" id="ARBA00023237"/>
    </source>
</evidence>
<evidence type="ECO:0000256" key="2">
    <source>
        <dbReference type="ARBA" id="ARBA00023136"/>
    </source>
</evidence>
<keyword evidence="3 4" id="KW-0998">Cell outer membrane</keyword>
<dbReference type="PROSITE" id="PS51257">
    <property type="entry name" value="PROKAR_LIPOPROTEIN"/>
    <property type="match status" value="1"/>
</dbReference>
<dbReference type="GO" id="GO:0043165">
    <property type="term" value="P:Gram-negative-bacterium-type cell outer membrane assembly"/>
    <property type="evidence" value="ECO:0007669"/>
    <property type="project" value="UniProtKB-UniRule"/>
</dbReference>
<dbReference type="Pfam" id="PF06804">
    <property type="entry name" value="Lipoprotein_18"/>
    <property type="match status" value="1"/>
</dbReference>
<dbReference type="NCBIfam" id="NF008674">
    <property type="entry name" value="PRK11679.1"/>
    <property type="match status" value="1"/>
</dbReference>
<protein>
    <recommendedName>
        <fullName evidence="4">Outer membrane protein assembly factor BamC</fullName>
    </recommendedName>
</protein>
<dbReference type="RefSeq" id="WP_176488575.1">
    <property type="nucleotide sequence ID" value="NZ_BLXO01000007.1"/>
</dbReference>
<reference evidence="5 6" key="1">
    <citation type="submission" date="2020-06" db="EMBL/GenBank/DDBJ databases">
        <title>The genome sequence of Candidatus Regiella insecticola strain Tut.</title>
        <authorList>
            <person name="Nikoh N."/>
            <person name="Tsuchida T."/>
            <person name="Koga R."/>
            <person name="Oshima K."/>
            <person name="Hattori M."/>
            <person name="Fukatsu T."/>
        </authorList>
    </citation>
    <scope>NUCLEOTIDE SEQUENCE [LARGE SCALE GENOMIC DNA]</scope>
    <source>
        <strain evidence="5 6">Tut</strain>
    </source>
</reference>
<dbReference type="EMBL" id="BLXO01000007">
    <property type="protein sequence ID" value="GFN47015.1"/>
    <property type="molecule type" value="Genomic_DNA"/>
</dbReference>
<dbReference type="HAMAP" id="MF_00924">
    <property type="entry name" value="OM_assembly_BamC"/>
    <property type="match status" value="1"/>
</dbReference>
<dbReference type="Gene3D" id="3.30.530.50">
    <property type="match status" value="1"/>
</dbReference>
<keyword evidence="2 4" id="KW-0472">Membrane</keyword>
<name>A0A6L2ZRI7_9ENTR</name>
<sequence>MAILQKSVMIKIISVLWLMLLAACSTEQRYKRQVSGDESYLNAPALKRLNAPQGIILPLQHGTYDIAQVSQQGAVGKQLDIRPPIQPLVLLKGSRIESTADISKLLLDNNRQNDTLWSQITTVMQNESLPIADRQDANQKLTTDWIKWNRADEDVPFEGRYQISVQQQGNQLALVVKSLGLQQQEKMVTSNIEIQHYNRAMLNKLIEGLDKIHSNSNNAQTTDKIGRLEVQAARDDSALPRLIVRAPYAIVWQRLPPALAKIGMTVTKRDRQQGNITVTYNPINSRDWDALGAQDPKLKSGSYQLQVGDFGNRSSVQFTDSKGHTLNQQQNDALVVVLRAALNQTDTK</sequence>
<comment type="subunit">
    <text evidence="4">Part of the Bam complex, which is composed of the outer membrane protein BamA, and four lipoproteins BamB, BamC, BamD and BamE.</text>
</comment>
<dbReference type="AlphaFoldDB" id="A0A6L2ZRI7"/>
<evidence type="ECO:0000256" key="4">
    <source>
        <dbReference type="HAMAP-Rule" id="MF_00924"/>
    </source>
</evidence>
<keyword evidence="1 4" id="KW-0732">Signal</keyword>
<dbReference type="PIRSF" id="PIRSF026343">
    <property type="entry name" value="NlpB"/>
    <property type="match status" value="1"/>
</dbReference>
<evidence type="ECO:0000313" key="5">
    <source>
        <dbReference type="EMBL" id="GFN47015.1"/>
    </source>
</evidence>
<proteinExistence type="inferred from homology"/>
<evidence type="ECO:0000256" key="1">
    <source>
        <dbReference type="ARBA" id="ARBA00022729"/>
    </source>
</evidence>
<keyword evidence="4" id="KW-0449">Lipoprotein</keyword>